<dbReference type="GO" id="GO:0008234">
    <property type="term" value="F:cysteine-type peptidase activity"/>
    <property type="evidence" value="ECO:0007669"/>
    <property type="project" value="UniProtKB-KW"/>
</dbReference>
<feature type="compositionally biased region" description="Acidic residues" evidence="5">
    <location>
        <begin position="80"/>
        <end position="91"/>
    </location>
</feature>
<dbReference type="PROSITE" id="PS50600">
    <property type="entry name" value="ULP_PROTEASE"/>
    <property type="match status" value="1"/>
</dbReference>
<feature type="domain" description="Ubiquitin-like protease family profile" evidence="6">
    <location>
        <begin position="117"/>
        <end position="284"/>
    </location>
</feature>
<dbReference type="GO" id="GO:0006508">
    <property type="term" value="P:proteolysis"/>
    <property type="evidence" value="ECO:0007669"/>
    <property type="project" value="UniProtKB-KW"/>
</dbReference>
<feature type="compositionally biased region" description="Low complexity" evidence="5">
    <location>
        <begin position="96"/>
        <end position="107"/>
    </location>
</feature>
<dbReference type="STRING" id="35722.A0A0B7MX73"/>
<dbReference type="PANTHER" id="PTHR46915">
    <property type="entry name" value="UBIQUITIN-LIKE PROTEASE 4-RELATED"/>
    <property type="match status" value="1"/>
</dbReference>
<sequence length="333" mass="38616">MGSYYSSDEKMAINHIAKSERKEPVPKGNDRKLAKRKAARRRQRINKKQRTRGTLTKAEMPGTFPSPSPPTTPPLIILSDSDDSDNTDSSDDDRNSSSNNRSNKNDNQIIHTTTNKISITERDLLTLQPGRWLNDTIIDYSLKLIEDKFQHNHLISVSGTFFFTKLKLAKERNLDIYSESKTWISLVNLRKSKTWFIPVCQNYHWFLIAVALPFKSGSFVYIMDSLNVNRSSEAKLIIEFLEKLHNVETSIPIRKNLEIYQSEIPRQRNTSDCGLHLLRSFTVSILRRKFITRLMKGNITDQAEIDAFWLLHPVISRHELEYQILRYAMDNSE</sequence>
<dbReference type="InterPro" id="IPR003653">
    <property type="entry name" value="Peptidase_C48_C"/>
</dbReference>
<evidence type="ECO:0000313" key="7">
    <source>
        <dbReference type="EMBL" id="CEP07504.1"/>
    </source>
</evidence>
<keyword evidence="4" id="KW-0788">Thiol protease</keyword>
<dbReference type="OrthoDB" id="442460at2759"/>
<keyword evidence="2" id="KW-0645">Protease</keyword>
<evidence type="ECO:0000313" key="8">
    <source>
        <dbReference type="Proteomes" id="UP000054107"/>
    </source>
</evidence>
<evidence type="ECO:0000256" key="2">
    <source>
        <dbReference type="ARBA" id="ARBA00022670"/>
    </source>
</evidence>
<dbReference type="Gene3D" id="3.40.395.10">
    <property type="entry name" value="Adenoviral Proteinase, Chain A"/>
    <property type="match status" value="1"/>
</dbReference>
<dbReference type="Pfam" id="PF02902">
    <property type="entry name" value="Peptidase_C48"/>
    <property type="match status" value="1"/>
</dbReference>
<dbReference type="EMBL" id="LN719301">
    <property type="protein sequence ID" value="CEP07504.1"/>
    <property type="molecule type" value="Genomic_DNA"/>
</dbReference>
<dbReference type="Proteomes" id="UP000054107">
    <property type="component" value="Unassembled WGS sequence"/>
</dbReference>
<keyword evidence="3" id="KW-0378">Hydrolase</keyword>
<evidence type="ECO:0000259" key="6">
    <source>
        <dbReference type="PROSITE" id="PS50600"/>
    </source>
</evidence>
<dbReference type="AlphaFoldDB" id="A0A0B7MX73"/>
<feature type="region of interest" description="Disordered" evidence="5">
    <location>
        <begin position="1"/>
        <end position="109"/>
    </location>
</feature>
<evidence type="ECO:0000256" key="5">
    <source>
        <dbReference type="SAM" id="MobiDB-lite"/>
    </source>
</evidence>
<evidence type="ECO:0000256" key="3">
    <source>
        <dbReference type="ARBA" id="ARBA00022801"/>
    </source>
</evidence>
<feature type="compositionally biased region" description="Basic and acidic residues" evidence="5">
    <location>
        <begin position="7"/>
        <end position="32"/>
    </location>
</feature>
<protein>
    <recommendedName>
        <fullName evidence="6">Ubiquitin-like protease family profile domain-containing protein</fullName>
    </recommendedName>
</protein>
<dbReference type="SUPFAM" id="SSF54001">
    <property type="entry name" value="Cysteine proteinases"/>
    <property type="match status" value="1"/>
</dbReference>
<proteinExistence type="inferred from homology"/>
<gene>
    <name evidence="7" type="primary">PARPA_00800.1 scaffold 1159</name>
</gene>
<evidence type="ECO:0000256" key="1">
    <source>
        <dbReference type="ARBA" id="ARBA00005234"/>
    </source>
</evidence>
<feature type="compositionally biased region" description="Pro residues" evidence="5">
    <location>
        <begin position="64"/>
        <end position="73"/>
    </location>
</feature>
<comment type="similarity">
    <text evidence="1">Belongs to the peptidase C48 family.</text>
</comment>
<feature type="compositionally biased region" description="Basic residues" evidence="5">
    <location>
        <begin position="33"/>
        <end position="51"/>
    </location>
</feature>
<reference evidence="7 8" key="1">
    <citation type="submission" date="2014-09" db="EMBL/GenBank/DDBJ databases">
        <authorList>
            <person name="Ellenberger Sabrina"/>
        </authorList>
    </citation>
    <scope>NUCLEOTIDE SEQUENCE [LARGE SCALE GENOMIC DNA]</scope>
    <source>
        <strain evidence="7 8">CBS 412.66</strain>
    </source>
</reference>
<name>A0A0B7MX73_9FUNG</name>
<dbReference type="GO" id="GO:0019783">
    <property type="term" value="F:ubiquitin-like protein peptidase activity"/>
    <property type="evidence" value="ECO:0007669"/>
    <property type="project" value="UniProtKB-ARBA"/>
</dbReference>
<keyword evidence="8" id="KW-1185">Reference proteome</keyword>
<accession>A0A0B7MX73</accession>
<dbReference type="GO" id="GO:0016926">
    <property type="term" value="P:protein desumoylation"/>
    <property type="evidence" value="ECO:0007669"/>
    <property type="project" value="UniProtKB-ARBA"/>
</dbReference>
<dbReference type="MEROPS" id="C48.A10"/>
<organism evidence="7 8">
    <name type="scientific">Parasitella parasitica</name>
    <dbReference type="NCBI Taxonomy" id="35722"/>
    <lineage>
        <taxon>Eukaryota</taxon>
        <taxon>Fungi</taxon>
        <taxon>Fungi incertae sedis</taxon>
        <taxon>Mucoromycota</taxon>
        <taxon>Mucoromycotina</taxon>
        <taxon>Mucoromycetes</taxon>
        <taxon>Mucorales</taxon>
        <taxon>Mucorineae</taxon>
        <taxon>Mucoraceae</taxon>
        <taxon>Parasitella</taxon>
    </lineage>
</organism>
<dbReference type="InterPro" id="IPR038765">
    <property type="entry name" value="Papain-like_cys_pep_sf"/>
</dbReference>
<dbReference type="PANTHER" id="PTHR46915:SF2">
    <property type="entry name" value="UBIQUITIN-LIKE PROTEASE 4"/>
    <property type="match status" value="1"/>
</dbReference>
<evidence type="ECO:0000256" key="4">
    <source>
        <dbReference type="ARBA" id="ARBA00022807"/>
    </source>
</evidence>